<protein>
    <recommendedName>
        <fullName evidence="13 14">Annexin</fullName>
    </recommendedName>
</protein>
<dbReference type="GO" id="GO:0005576">
    <property type="term" value="C:extracellular region"/>
    <property type="evidence" value="ECO:0007669"/>
    <property type="project" value="UniProtKB-SubCell"/>
</dbReference>
<dbReference type="PANTHER" id="PTHR10502:SF102">
    <property type="entry name" value="ANNEXIN B11"/>
    <property type="match status" value="1"/>
</dbReference>
<dbReference type="InterPro" id="IPR018502">
    <property type="entry name" value="Annexin_repeat"/>
</dbReference>
<keyword evidence="6" id="KW-0479">Metal-binding</keyword>
<accession>A0ABD3WS36</accession>
<evidence type="ECO:0000256" key="8">
    <source>
        <dbReference type="ARBA" id="ARBA00022837"/>
    </source>
</evidence>
<dbReference type="FunFam" id="1.10.220.10:FF:000001">
    <property type="entry name" value="Annexin"/>
    <property type="match status" value="1"/>
</dbReference>
<dbReference type="GO" id="GO:0043657">
    <property type="term" value="C:host cell"/>
    <property type="evidence" value="ECO:0007669"/>
    <property type="project" value="UniProtKB-SubCell"/>
</dbReference>
<evidence type="ECO:0000256" key="7">
    <source>
        <dbReference type="ARBA" id="ARBA00022737"/>
    </source>
</evidence>
<dbReference type="FunFam" id="1.10.220.10:FF:000005">
    <property type="entry name" value="Annexin"/>
    <property type="match status" value="1"/>
</dbReference>
<evidence type="ECO:0000256" key="15">
    <source>
        <dbReference type="SAM" id="MobiDB-lite"/>
    </source>
</evidence>
<dbReference type="PROSITE" id="PS51897">
    <property type="entry name" value="ANNEXIN_2"/>
    <property type="match status" value="4"/>
</dbReference>
<keyword evidence="17" id="KW-1185">Reference proteome</keyword>
<dbReference type="Gene3D" id="1.10.220.10">
    <property type="entry name" value="Annexin"/>
    <property type="match status" value="4"/>
</dbReference>
<organism evidence="16 17">
    <name type="scientific">Sinanodonta woodiana</name>
    <name type="common">Chinese pond mussel</name>
    <name type="synonym">Anodonta woodiana</name>
    <dbReference type="NCBI Taxonomy" id="1069815"/>
    <lineage>
        <taxon>Eukaryota</taxon>
        <taxon>Metazoa</taxon>
        <taxon>Spiralia</taxon>
        <taxon>Lophotrochozoa</taxon>
        <taxon>Mollusca</taxon>
        <taxon>Bivalvia</taxon>
        <taxon>Autobranchia</taxon>
        <taxon>Heteroconchia</taxon>
        <taxon>Palaeoheterodonta</taxon>
        <taxon>Unionida</taxon>
        <taxon>Unionoidea</taxon>
        <taxon>Unionidae</taxon>
        <taxon>Unioninae</taxon>
        <taxon>Sinanodonta</taxon>
    </lineage>
</organism>
<dbReference type="FunFam" id="1.10.220.10:FF:000003">
    <property type="entry name" value="Annexin"/>
    <property type="match status" value="1"/>
</dbReference>
<dbReference type="AlphaFoldDB" id="A0ABD3WS36"/>
<keyword evidence="9 14" id="KW-0041">Annexin</keyword>
<dbReference type="PANTHER" id="PTHR10502">
    <property type="entry name" value="ANNEXIN"/>
    <property type="match status" value="1"/>
</dbReference>
<comment type="subcellular location">
    <subcellularLocation>
        <location evidence="1">Host cell</location>
    </subcellularLocation>
    <subcellularLocation>
        <location evidence="2">Secreted</location>
        <location evidence="2">Extracellular exosome</location>
    </subcellularLocation>
    <subcellularLocation>
        <location evidence="12">Tegument</location>
    </subcellularLocation>
</comment>
<feature type="region of interest" description="Disordered" evidence="15">
    <location>
        <begin position="142"/>
        <end position="176"/>
    </location>
</feature>
<name>A0ABD3WS36_SINWO</name>
<proteinExistence type="inferred from homology"/>
<dbReference type="GO" id="GO:0005544">
    <property type="term" value="F:calcium-dependent phospholipid binding"/>
    <property type="evidence" value="ECO:0007669"/>
    <property type="project" value="UniProtKB-KW"/>
</dbReference>
<evidence type="ECO:0000313" key="17">
    <source>
        <dbReference type="Proteomes" id="UP001634394"/>
    </source>
</evidence>
<evidence type="ECO:0000256" key="9">
    <source>
        <dbReference type="ARBA" id="ARBA00023216"/>
    </source>
</evidence>
<dbReference type="Pfam" id="PF00191">
    <property type="entry name" value="Annexin"/>
    <property type="match status" value="4"/>
</dbReference>
<evidence type="ECO:0000256" key="3">
    <source>
        <dbReference type="ARBA" id="ARBA00007831"/>
    </source>
</evidence>
<comment type="caution">
    <text evidence="16">The sequence shown here is derived from an EMBL/GenBank/DDBJ whole genome shotgun (WGS) entry which is preliminary data.</text>
</comment>
<dbReference type="FunFam" id="1.10.220.10:FF:000002">
    <property type="entry name" value="Annexin"/>
    <property type="match status" value="1"/>
</dbReference>
<dbReference type="InterPro" id="IPR001464">
    <property type="entry name" value="Annexin"/>
</dbReference>
<keyword evidence="8 14" id="KW-0106">Calcium</keyword>
<evidence type="ECO:0000256" key="1">
    <source>
        <dbReference type="ARBA" id="ARBA00004340"/>
    </source>
</evidence>
<dbReference type="GO" id="GO:0046872">
    <property type="term" value="F:metal ion binding"/>
    <property type="evidence" value="ECO:0007669"/>
    <property type="project" value="UniProtKB-KW"/>
</dbReference>
<dbReference type="InterPro" id="IPR018252">
    <property type="entry name" value="Annexin_repeat_CS"/>
</dbReference>
<evidence type="ECO:0000256" key="10">
    <source>
        <dbReference type="ARBA" id="ARBA00023302"/>
    </source>
</evidence>
<dbReference type="EMBL" id="JBJQND010000005">
    <property type="protein sequence ID" value="KAL3876286.1"/>
    <property type="molecule type" value="Genomic_DNA"/>
</dbReference>
<comment type="subunit">
    <text evidence="4">Homodimer.</text>
</comment>
<evidence type="ECO:0000256" key="6">
    <source>
        <dbReference type="ARBA" id="ARBA00022723"/>
    </source>
</evidence>
<comment type="function">
    <text evidence="11">Involved in reproduction of the worm. Involved in host-parasite interaction. Delivered into the host cell by means of parasite exosomes. Binds to acidic phospholipid membranes in a calcium-dependent manner in vitro. Causes aggregation of liposomes in the presence of calcium, but not in its absence. Likely to promote membrane fusion. May provide structural integrity within the tegument.</text>
</comment>
<dbReference type="SMART" id="SM00335">
    <property type="entry name" value="ANX"/>
    <property type="match status" value="4"/>
</dbReference>
<comment type="similarity">
    <text evidence="3 14">Belongs to the annexin family.</text>
</comment>
<evidence type="ECO:0000256" key="4">
    <source>
        <dbReference type="ARBA" id="ARBA00011738"/>
    </source>
</evidence>
<dbReference type="Proteomes" id="UP001634394">
    <property type="component" value="Unassembled WGS sequence"/>
</dbReference>
<evidence type="ECO:0000256" key="5">
    <source>
        <dbReference type="ARBA" id="ARBA00022553"/>
    </source>
</evidence>
<evidence type="ECO:0000256" key="12">
    <source>
        <dbReference type="ARBA" id="ARBA00060393"/>
    </source>
</evidence>
<evidence type="ECO:0000313" key="16">
    <source>
        <dbReference type="EMBL" id="KAL3876286.1"/>
    </source>
</evidence>
<dbReference type="SUPFAM" id="SSF47874">
    <property type="entry name" value="Annexin"/>
    <property type="match status" value="1"/>
</dbReference>
<dbReference type="InterPro" id="IPR037104">
    <property type="entry name" value="Annexin_sf"/>
</dbReference>
<reference evidence="16 17" key="1">
    <citation type="submission" date="2024-11" db="EMBL/GenBank/DDBJ databases">
        <title>Chromosome-level genome assembly of the freshwater bivalve Anodonta woodiana.</title>
        <authorList>
            <person name="Chen X."/>
        </authorList>
    </citation>
    <scope>NUCLEOTIDE SEQUENCE [LARGE SCALE GENOMIC DNA]</scope>
    <source>
        <strain evidence="16">MN2024</strain>
        <tissue evidence="16">Gills</tissue>
    </source>
</reference>
<sequence length="576" mass="65405">MSFYPSNYPSSYGGGYPNSGPPFPPMGGFQHGSYGSAYNVNAYSYQTGSAPPPENFYNGGFGGGGGGFGPGQSMVPGFTCPAVQNMSNQYNYSGAPMPLQMPQSYGYQMANENAMVMAQMMQMQMYKSLGVDMEKKLVIEQKKKQKKKKPVVRKEEDEEEEEPEEEEEEEAVPRISEDTKKRVRDAFLAEVMRRNAVSGTFEITFGTVVPYKKYLEDDPTVKYNKEKEGIDLAGNDWDPEADCQMLRNSIKGLGTDEDTITYIVSTRNNAQRQELKKMYKTMFGRDLIEEIKHDTSFNYKATLVGLFVPPAEYDAWHIKEAIYGLGTDEQALIEILMTRTNQQVRELVQAYKDVASPSRKVKDTFIEKDIEGDTSGDFKRLLISACQGNRREVSREQVEQAVEEIMTPEGQGTGLFQVNENKLVDEAGAKRDAEKLKKAGVDRWGTDEETFQRIFAVKDYYQLRCIWNHYVKLTQCDILNDIDEETSGNFKKGLCAVVNTIRNRPKYFAERLVKTMKGLGTDDKALIRIIITRAEIDMVQIKKEFLQLTNKTLWKWLQEDCSGSYKKLLQAIVKKD</sequence>
<keyword evidence="5" id="KW-0597">Phosphoprotein</keyword>
<gene>
    <name evidence="16" type="ORF">ACJMK2_034151</name>
</gene>
<evidence type="ECO:0000256" key="11">
    <source>
        <dbReference type="ARBA" id="ARBA00059330"/>
    </source>
</evidence>
<evidence type="ECO:0000256" key="13">
    <source>
        <dbReference type="ARBA" id="ARBA00077076"/>
    </source>
</evidence>
<keyword evidence="10 14" id="KW-0111">Calcium/phospholipid-binding</keyword>
<comment type="domain">
    <text evidence="14">A pair of annexin repeats may form one binding site for calcium and phospholipid.</text>
</comment>
<keyword evidence="7 14" id="KW-0677">Repeat</keyword>
<dbReference type="PRINTS" id="PR00196">
    <property type="entry name" value="ANNEXIN"/>
</dbReference>
<evidence type="ECO:0000256" key="14">
    <source>
        <dbReference type="RuleBase" id="RU003540"/>
    </source>
</evidence>
<dbReference type="PROSITE" id="PS00223">
    <property type="entry name" value="ANNEXIN_1"/>
    <property type="match status" value="2"/>
</dbReference>
<evidence type="ECO:0000256" key="2">
    <source>
        <dbReference type="ARBA" id="ARBA00004550"/>
    </source>
</evidence>
<feature type="compositionally biased region" description="Acidic residues" evidence="15">
    <location>
        <begin position="156"/>
        <end position="170"/>
    </location>
</feature>